<name>A0A0S4IU88_BODSA</name>
<evidence type="ECO:0000259" key="4">
    <source>
        <dbReference type="Pfam" id="PF25767"/>
    </source>
</evidence>
<dbReference type="GO" id="GO:0048487">
    <property type="term" value="F:beta-tubulin binding"/>
    <property type="evidence" value="ECO:0007669"/>
    <property type="project" value="InterPro"/>
</dbReference>
<evidence type="ECO:0000256" key="2">
    <source>
        <dbReference type="SAM" id="MobiDB-lite"/>
    </source>
</evidence>
<reference evidence="6" key="1">
    <citation type="submission" date="2015-09" db="EMBL/GenBank/DDBJ databases">
        <authorList>
            <consortium name="Pathogen Informatics"/>
        </authorList>
    </citation>
    <scope>NUCLEOTIDE SEQUENCE [LARGE SCALE GENOMIC DNA]</scope>
    <source>
        <strain evidence="6">Lake Konstanz</strain>
    </source>
</reference>
<dbReference type="Proteomes" id="UP000051952">
    <property type="component" value="Unassembled WGS sequence"/>
</dbReference>
<keyword evidence="1" id="KW-0143">Chaperone</keyword>
<dbReference type="GO" id="GO:0005096">
    <property type="term" value="F:GTPase activator activity"/>
    <property type="evidence" value="ECO:0007669"/>
    <property type="project" value="InterPro"/>
</dbReference>
<dbReference type="InterPro" id="IPR033162">
    <property type="entry name" value="TBCD"/>
</dbReference>
<evidence type="ECO:0000313" key="5">
    <source>
        <dbReference type="EMBL" id="CUG09781.1"/>
    </source>
</evidence>
<dbReference type="Gene3D" id="1.25.10.10">
    <property type="entry name" value="Leucine-rich Repeat Variant"/>
    <property type="match status" value="3"/>
</dbReference>
<dbReference type="PANTHER" id="PTHR12658">
    <property type="entry name" value="BETA-TUBULIN COFACTOR D"/>
    <property type="match status" value="1"/>
</dbReference>
<organism evidence="5 6">
    <name type="scientific">Bodo saltans</name>
    <name type="common">Flagellated protozoan</name>
    <dbReference type="NCBI Taxonomy" id="75058"/>
    <lineage>
        <taxon>Eukaryota</taxon>
        <taxon>Discoba</taxon>
        <taxon>Euglenozoa</taxon>
        <taxon>Kinetoplastea</taxon>
        <taxon>Metakinetoplastina</taxon>
        <taxon>Eubodonida</taxon>
        <taxon>Bodonidae</taxon>
        <taxon>Bodo</taxon>
    </lineage>
</organism>
<dbReference type="PANTHER" id="PTHR12658:SF0">
    <property type="entry name" value="TUBULIN-SPECIFIC CHAPERONE D"/>
    <property type="match status" value="1"/>
</dbReference>
<feature type="domain" description="Tubulin-folding cofactor D C-terminal" evidence="3">
    <location>
        <begin position="984"/>
        <end position="1174"/>
    </location>
</feature>
<dbReference type="SUPFAM" id="SSF48371">
    <property type="entry name" value="ARM repeat"/>
    <property type="match status" value="2"/>
</dbReference>
<feature type="region of interest" description="Disordered" evidence="2">
    <location>
        <begin position="377"/>
        <end position="411"/>
    </location>
</feature>
<gene>
    <name evidence="5" type="ORF">BSAL_74320</name>
</gene>
<dbReference type="GO" id="GO:0007021">
    <property type="term" value="P:tubulin complex assembly"/>
    <property type="evidence" value="ECO:0007669"/>
    <property type="project" value="InterPro"/>
</dbReference>
<proteinExistence type="predicted"/>
<feature type="compositionally biased region" description="Polar residues" evidence="2">
    <location>
        <begin position="377"/>
        <end position="400"/>
    </location>
</feature>
<dbReference type="EMBL" id="CYKH01000650">
    <property type="protein sequence ID" value="CUG09781.1"/>
    <property type="molecule type" value="Genomic_DNA"/>
</dbReference>
<dbReference type="InterPro" id="IPR058033">
    <property type="entry name" value="ARM_TBCD_2nd"/>
</dbReference>
<dbReference type="Pfam" id="PF12612">
    <property type="entry name" value="TFCD_C"/>
    <property type="match status" value="1"/>
</dbReference>
<dbReference type="InterPro" id="IPR022577">
    <property type="entry name" value="TBCD_C"/>
</dbReference>
<sequence length="1309" mass="143374">MQSEELQLNPATTTEPEEERCEAPPGEDVNEDDDAALSFFEERQECEDILTYLSSAFPLSWQALVDKDDASMEKVALFEKYLQRYQEYPQLVKPHIGALVEPLMAMIIRRMPTSAFLMAANQDAAAVEGATMMPDGVDESDVDAPRTPFHHACRCLYVIVKVAGPKCCSSFFSHDVRMFEDVCYALTHWHRAPSLRREWEVRYCLLLWLCNLILVPFAIHSIDSSLSSDGKMLSQHLLHLAFELLKDTSRCREAAALLIARLMARADGTAHREEFFQSVHRWLSDKSVGNIQMGGILQAVATTLKLGKRHELLPYVAGLIPRVVAVIDERNADTKLCKTAVKVVQRLGLCLLKQQSAPWRYVKAVASLEDNLRRTTATGSLTATSDNNAPSSRTAEVSTTEQEDEEDDGAECEGEGLEDIIGTLIECLSHPDTIVRWSAAKGVGRLCNRLPKAMADDVVDGFLEVFQVKENDSGWHGGMLAVAELCRRSILLPSRFESILNIVTRGLMYDVSRGTYSVGSHVRDAACYVCWSVARAYDPKDLEPYVHQLSTTMVIVSLFDREVNVRRAASAALQECVGRLGNFPNGIDLVTTMDFFSLATMKGAYMHVAPLVGKFEAYWQSMVDALVNVKLLHWDKDVRRAAAESLGLLAPQNSTYIIHNIIEGILIPRIQDAAMANKHGAIFGIAECIATLPVAVWSPSMLAAIANIVPTLDADRQFRGRGGEFIRHACVRLLEAAAQRQLPLPEFVEIKKISGDKAKARTLGKLQVFYEDSWKQILEWVQNVTVQSFRAFTRQYYTTFQPAFHGKVVAQMLEGCADGTAAMVRRGTVLALGALPTSIAAATQPVAATSSTATAEDAAPPAPLPYFNAIVGVLRKASQPEANVEIRDAETRRNAIEALVQLTTSLDADHAALLVTPALWKDITGTLADAYNDYAVDKRGDVGSYTRIQAMHSTVSLLKWVSHVVIGANTAALDHLQSNDALIQLVGLVLQQSTEKIDKVRGVGGTSLKAITDDAAVMAVLQRCCLSSSSAASCAEDLEVLRRTVSESGITDWSSPVEVFPLLVPPLLATSLFAPYVLEGIVVSVGGLSIHVLRPSFDALAASFRQGGADGVVRRSALLIQVAAKHVHDDRYVVPLSITMDRLVNANLFDVSRYSDLVEIVVSETKHFSTDIQKLLPLVGVLGTLCRSGDQAVREAAWQHALVMIASRYPKVRAKMGTDLYTALLFLLSDSTSVNEEQQAKLSAAMDKLTSTQWDDSNATKVRGARNELYPLLNIAAPSKEAAGVGTVTTTAKKSKFDAYSHLVHEAGY</sequence>
<evidence type="ECO:0000313" key="6">
    <source>
        <dbReference type="Proteomes" id="UP000051952"/>
    </source>
</evidence>
<feature type="compositionally biased region" description="Acidic residues" evidence="2">
    <location>
        <begin position="401"/>
        <end position="411"/>
    </location>
</feature>
<dbReference type="OrthoDB" id="10253476at2759"/>
<dbReference type="Pfam" id="PF25767">
    <property type="entry name" value="ARM_TBCD_2nd"/>
    <property type="match status" value="1"/>
</dbReference>
<dbReference type="GO" id="GO:0000226">
    <property type="term" value="P:microtubule cytoskeleton organization"/>
    <property type="evidence" value="ECO:0007669"/>
    <property type="project" value="TreeGrafter"/>
</dbReference>
<dbReference type="VEuPathDB" id="TriTrypDB:BSAL_74320"/>
<feature type="compositionally biased region" description="Polar residues" evidence="2">
    <location>
        <begin position="1"/>
        <end position="14"/>
    </location>
</feature>
<dbReference type="Pfam" id="PF23579">
    <property type="entry name" value="ARM_TBCD"/>
    <property type="match status" value="1"/>
</dbReference>
<dbReference type="OMA" id="EPHEAWH"/>
<feature type="region of interest" description="Disordered" evidence="2">
    <location>
        <begin position="1"/>
        <end position="33"/>
    </location>
</feature>
<accession>A0A0S4IU88</accession>
<evidence type="ECO:0000259" key="3">
    <source>
        <dbReference type="Pfam" id="PF12612"/>
    </source>
</evidence>
<dbReference type="InterPro" id="IPR011989">
    <property type="entry name" value="ARM-like"/>
</dbReference>
<dbReference type="InterPro" id="IPR016024">
    <property type="entry name" value="ARM-type_fold"/>
</dbReference>
<keyword evidence="6" id="KW-1185">Reference proteome</keyword>
<feature type="domain" description="Tubulin-folding cofactor D ARM repeats" evidence="4">
    <location>
        <begin position="336"/>
        <end position="587"/>
    </location>
</feature>
<evidence type="ECO:0000256" key="1">
    <source>
        <dbReference type="ARBA" id="ARBA00023186"/>
    </source>
</evidence>
<protein>
    <submittedName>
        <fullName evidence="5">Tubulin folding cofactor D-like, putative</fullName>
    </submittedName>
</protein>
<dbReference type="GO" id="GO:0007023">
    <property type="term" value="P:post-chaperonin tubulin folding pathway"/>
    <property type="evidence" value="ECO:0007669"/>
    <property type="project" value="InterPro"/>
</dbReference>